<protein>
    <submittedName>
        <fullName evidence="2">Uncharacterized protein</fullName>
    </submittedName>
</protein>
<evidence type="ECO:0000313" key="3">
    <source>
        <dbReference type="Proteomes" id="UP000226031"/>
    </source>
</evidence>
<evidence type="ECO:0000313" key="2">
    <source>
        <dbReference type="EMBL" id="PGH32499.1"/>
    </source>
</evidence>
<dbReference type="EMBL" id="PDND01000091">
    <property type="protein sequence ID" value="PGH32499.1"/>
    <property type="molecule type" value="Genomic_DNA"/>
</dbReference>
<proteinExistence type="predicted"/>
<gene>
    <name evidence="2" type="ORF">GX50_04736</name>
</gene>
<reference evidence="2 3" key="1">
    <citation type="submission" date="2017-10" db="EMBL/GenBank/DDBJ databases">
        <title>Comparative genomics in systemic dimorphic fungi from Ajellomycetaceae.</title>
        <authorList>
            <person name="Munoz J.F."/>
            <person name="Mcewen J.G."/>
            <person name="Clay O.K."/>
            <person name="Cuomo C.A."/>
        </authorList>
    </citation>
    <scope>NUCLEOTIDE SEQUENCE [LARGE SCALE GENOMIC DNA]</scope>
    <source>
        <strain evidence="2 3">UAMH4076</strain>
    </source>
</reference>
<feature type="region of interest" description="Disordered" evidence="1">
    <location>
        <begin position="1"/>
        <end position="30"/>
    </location>
</feature>
<dbReference type="Proteomes" id="UP000226031">
    <property type="component" value="Unassembled WGS sequence"/>
</dbReference>
<feature type="compositionally biased region" description="Basic residues" evidence="1">
    <location>
        <begin position="1"/>
        <end position="24"/>
    </location>
</feature>
<name>A0A2B7ZH43_9EURO</name>
<comment type="caution">
    <text evidence="2">The sequence shown here is derived from an EMBL/GenBank/DDBJ whole genome shotgun (WGS) entry which is preliminary data.</text>
</comment>
<evidence type="ECO:0000256" key="1">
    <source>
        <dbReference type="SAM" id="MobiDB-lite"/>
    </source>
</evidence>
<dbReference type="AlphaFoldDB" id="A0A2B7ZH43"/>
<sequence length="105" mass="11829">MKRHARYCKKGQTKTTRHIQRKHASPYTGRDPASGFEVILDCENYTAEEACSPKEAVTTYGAAIQASRVNDRAARICLGDVHRAAGWPEPANKAYMEYKRRLCKA</sequence>
<organism evidence="2 3">
    <name type="scientific">[Emmonsia] crescens</name>
    <dbReference type="NCBI Taxonomy" id="73230"/>
    <lineage>
        <taxon>Eukaryota</taxon>
        <taxon>Fungi</taxon>
        <taxon>Dikarya</taxon>
        <taxon>Ascomycota</taxon>
        <taxon>Pezizomycotina</taxon>
        <taxon>Eurotiomycetes</taxon>
        <taxon>Eurotiomycetidae</taxon>
        <taxon>Onygenales</taxon>
        <taxon>Ajellomycetaceae</taxon>
        <taxon>Emergomyces</taxon>
    </lineage>
</organism>
<accession>A0A2B7ZH43</accession>
<keyword evidence="3" id="KW-1185">Reference proteome</keyword>